<feature type="domain" description="Archaeal Type IV pilin N-terminal" evidence="2">
    <location>
        <begin position="6"/>
        <end position="79"/>
    </location>
</feature>
<accession>E1RKM4</accession>
<protein>
    <recommendedName>
        <fullName evidence="2">Archaeal Type IV pilin N-terminal domain-containing protein</fullName>
    </recommendedName>
</protein>
<feature type="transmembrane region" description="Helical" evidence="1">
    <location>
        <begin position="12"/>
        <end position="35"/>
    </location>
</feature>
<dbReference type="InterPro" id="IPR012859">
    <property type="entry name" value="Pilin_N_archaeal"/>
</dbReference>
<keyword evidence="1" id="KW-1133">Transmembrane helix</keyword>
<reference evidence="3 4" key="1">
    <citation type="journal article" date="2010" name="Stand. Genomic Sci.">
        <title>Complete genome sequence of Methanoplanus petrolearius type strain (SEBR 4847).</title>
        <authorList>
            <person name="Brambilla E."/>
            <person name="Djao O.D."/>
            <person name="Daligault H."/>
            <person name="Lapidus A."/>
            <person name="Lucas S."/>
            <person name="Hammon N."/>
            <person name="Nolan M."/>
            <person name="Tice H."/>
            <person name="Cheng J.F."/>
            <person name="Han C."/>
            <person name="Tapia R."/>
            <person name="Goodwin L."/>
            <person name="Pitluck S."/>
            <person name="Liolios K."/>
            <person name="Ivanova N."/>
            <person name="Mavromatis K."/>
            <person name="Mikhailova N."/>
            <person name="Pati A."/>
            <person name="Chen A."/>
            <person name="Palaniappan K."/>
            <person name="Land M."/>
            <person name="Hauser L."/>
            <person name="Chang Y.J."/>
            <person name="Jeffries C.D."/>
            <person name="Rohde M."/>
            <person name="Spring S."/>
            <person name="Sikorski J."/>
            <person name="Goker M."/>
            <person name="Woyke T."/>
            <person name="Bristow J."/>
            <person name="Eisen J.A."/>
            <person name="Markowitz V."/>
            <person name="Hugenholtz P."/>
            <person name="Kyrpides N.C."/>
            <person name="Klenk H.P."/>
        </authorList>
    </citation>
    <scope>NUCLEOTIDE SEQUENCE [LARGE SCALE GENOMIC DNA]</scope>
    <source>
        <strain evidence="4">DSM 11571 / OCM 486 / SEBR 4847</strain>
    </source>
</reference>
<proteinExistence type="predicted"/>
<dbReference type="InterPro" id="IPR013373">
    <property type="entry name" value="Flagellin/pilin_N_arc"/>
</dbReference>
<dbReference type="eggNOG" id="arCOG02420">
    <property type="taxonomic scope" value="Archaea"/>
</dbReference>
<dbReference type="Pfam" id="PF07790">
    <property type="entry name" value="Pilin_N"/>
    <property type="match status" value="1"/>
</dbReference>
<keyword evidence="1" id="KW-0472">Membrane</keyword>
<dbReference type="KEGG" id="mpi:Mpet_2215"/>
<evidence type="ECO:0000259" key="2">
    <source>
        <dbReference type="Pfam" id="PF07790"/>
    </source>
</evidence>
<keyword evidence="1" id="KW-0812">Transmembrane</keyword>
<dbReference type="AlphaFoldDB" id="E1RKM4"/>
<dbReference type="STRING" id="679926.Mpet_2215"/>
<dbReference type="Proteomes" id="UP000006565">
    <property type="component" value="Chromosome"/>
</dbReference>
<evidence type="ECO:0000313" key="4">
    <source>
        <dbReference type="Proteomes" id="UP000006565"/>
    </source>
</evidence>
<evidence type="ECO:0000313" key="3">
    <source>
        <dbReference type="EMBL" id="ADN36963.1"/>
    </source>
</evidence>
<keyword evidence="4" id="KW-1185">Reference proteome</keyword>
<dbReference type="NCBIfam" id="TIGR02537">
    <property type="entry name" value="arch_flag_Nterm"/>
    <property type="match status" value="1"/>
</dbReference>
<name>E1RKM4_METP4</name>
<dbReference type="EMBL" id="CP002117">
    <property type="protein sequence ID" value="ADN36963.1"/>
    <property type="molecule type" value="Genomic_DNA"/>
</dbReference>
<sequence length="155" mass="16481" precursor="true">MKSKDSAVSEVVGVLLMLTITLLIAGLVVAAANGLNSSQTKPIKSSITVSEISGNYIIFDNTLGDSVPLERIMISLGIQENPGDGIQVYGSNSTRFESYSGDGIVVVGGRFKLISDYTNSLGWDSFVISSGEHLDYAVYDHRTNTLMSTGSILVP</sequence>
<evidence type="ECO:0000256" key="1">
    <source>
        <dbReference type="SAM" id="Phobius"/>
    </source>
</evidence>
<organism evidence="3 4">
    <name type="scientific">Methanolacinia petrolearia (strain DSM 11571 / OCM 486 / SEBR 4847)</name>
    <name type="common">Methanoplanus petrolearius</name>
    <dbReference type="NCBI Taxonomy" id="679926"/>
    <lineage>
        <taxon>Archaea</taxon>
        <taxon>Methanobacteriati</taxon>
        <taxon>Methanobacteriota</taxon>
        <taxon>Stenosarchaea group</taxon>
        <taxon>Methanomicrobia</taxon>
        <taxon>Methanomicrobiales</taxon>
        <taxon>Methanomicrobiaceae</taxon>
        <taxon>Methanolacinia</taxon>
    </lineage>
</organism>
<dbReference type="HOGENOM" id="CLU_1691572_0_0_2"/>
<gene>
    <name evidence="3" type="ordered locus">Mpet_2215</name>
</gene>